<sequence>MAITPEQLFSWASTSAMLGWLILIFLPRRWPALLFVPRYLIPFGLSLLYAGLALAHIFTVEGGGFGSLDEVAKLFTKKEVLLAGWVHYLAFDLFIGGWIAVEADKLGLARLIQAPILVATFMLGPLGLALFLTMRAGYFAKERAAA</sequence>
<feature type="transmembrane region" description="Helical" evidence="1">
    <location>
        <begin position="39"/>
        <end position="59"/>
    </location>
</feature>
<dbReference type="Pfam" id="PF14108">
    <property type="entry name" value="ABA4-like"/>
    <property type="match status" value="1"/>
</dbReference>
<keyword evidence="1" id="KW-0812">Transmembrane</keyword>
<dbReference type="KEGG" id="acoa:RB602_04170"/>
<gene>
    <name evidence="2" type="ORF">RB602_04170</name>
</gene>
<feature type="transmembrane region" description="Helical" evidence="1">
    <location>
        <begin position="7"/>
        <end position="27"/>
    </location>
</feature>
<keyword evidence="1" id="KW-1133">Transmembrane helix</keyword>
<evidence type="ECO:0000313" key="2">
    <source>
        <dbReference type="EMBL" id="WOE75918.1"/>
    </source>
</evidence>
<dbReference type="AlphaFoldDB" id="A0AA97I264"/>
<dbReference type="EMBL" id="CP136594">
    <property type="protein sequence ID" value="WOE75918.1"/>
    <property type="molecule type" value="Genomic_DNA"/>
</dbReference>
<protein>
    <submittedName>
        <fullName evidence="2">ABA4-like family protein</fullName>
    </submittedName>
</protein>
<name>A0AA97I264_9SPHN</name>
<keyword evidence="3" id="KW-1185">Reference proteome</keyword>
<feature type="transmembrane region" description="Helical" evidence="1">
    <location>
        <begin position="112"/>
        <end position="133"/>
    </location>
</feature>
<dbReference type="InterPro" id="IPR025461">
    <property type="entry name" value="ABA4-like"/>
</dbReference>
<keyword evidence="1" id="KW-0472">Membrane</keyword>
<dbReference type="Proteomes" id="UP001302429">
    <property type="component" value="Chromosome"/>
</dbReference>
<feature type="transmembrane region" description="Helical" evidence="1">
    <location>
        <begin position="80"/>
        <end position="100"/>
    </location>
</feature>
<organism evidence="2 3">
    <name type="scientific">Alterisphingorhabdus coralli</name>
    <dbReference type="NCBI Taxonomy" id="3071408"/>
    <lineage>
        <taxon>Bacteria</taxon>
        <taxon>Pseudomonadati</taxon>
        <taxon>Pseudomonadota</taxon>
        <taxon>Alphaproteobacteria</taxon>
        <taxon>Sphingomonadales</taxon>
        <taxon>Sphingomonadaceae</taxon>
        <taxon>Alterisphingorhabdus (ex Yan et al. 2024)</taxon>
    </lineage>
</organism>
<accession>A0AA97I264</accession>
<dbReference type="RefSeq" id="WP_317083220.1">
    <property type="nucleotide sequence ID" value="NZ_CP136594.1"/>
</dbReference>
<evidence type="ECO:0000313" key="3">
    <source>
        <dbReference type="Proteomes" id="UP001302429"/>
    </source>
</evidence>
<reference evidence="2 3" key="1">
    <citation type="submission" date="2023-10" db="EMBL/GenBank/DDBJ databases">
        <title>Complete genome sequence of a Sphingomonadaceae bacterium.</title>
        <authorList>
            <person name="Yan C."/>
        </authorList>
    </citation>
    <scope>NUCLEOTIDE SEQUENCE [LARGE SCALE GENOMIC DNA]</scope>
    <source>
        <strain evidence="2 3">SCSIO 66989</strain>
    </source>
</reference>
<evidence type="ECO:0000256" key="1">
    <source>
        <dbReference type="SAM" id="Phobius"/>
    </source>
</evidence>
<proteinExistence type="predicted"/>